<accession>A0AAN9QR44</accession>
<dbReference type="EMBL" id="JAYMYQ010000004">
    <property type="protein sequence ID" value="KAK7340308.1"/>
    <property type="molecule type" value="Genomic_DNA"/>
</dbReference>
<keyword evidence="1" id="KW-1133">Transmembrane helix</keyword>
<name>A0AAN9QR44_CANGL</name>
<sequence>MVVSCCSLTCNPCYQTSENQIGIEAVWLFTGILVRFPSIPIFAVVVNLYQTRLTSKIKRMMRDLLGSY</sequence>
<evidence type="ECO:0000313" key="2">
    <source>
        <dbReference type="EMBL" id="KAK7340308.1"/>
    </source>
</evidence>
<feature type="transmembrane region" description="Helical" evidence="1">
    <location>
        <begin position="25"/>
        <end position="49"/>
    </location>
</feature>
<keyword evidence="3" id="KW-1185">Reference proteome</keyword>
<gene>
    <name evidence="2" type="ORF">VNO77_21010</name>
</gene>
<evidence type="ECO:0000313" key="3">
    <source>
        <dbReference type="Proteomes" id="UP001367508"/>
    </source>
</evidence>
<organism evidence="2 3">
    <name type="scientific">Canavalia gladiata</name>
    <name type="common">Sword bean</name>
    <name type="synonym">Dolichos gladiatus</name>
    <dbReference type="NCBI Taxonomy" id="3824"/>
    <lineage>
        <taxon>Eukaryota</taxon>
        <taxon>Viridiplantae</taxon>
        <taxon>Streptophyta</taxon>
        <taxon>Embryophyta</taxon>
        <taxon>Tracheophyta</taxon>
        <taxon>Spermatophyta</taxon>
        <taxon>Magnoliopsida</taxon>
        <taxon>eudicotyledons</taxon>
        <taxon>Gunneridae</taxon>
        <taxon>Pentapetalae</taxon>
        <taxon>rosids</taxon>
        <taxon>fabids</taxon>
        <taxon>Fabales</taxon>
        <taxon>Fabaceae</taxon>
        <taxon>Papilionoideae</taxon>
        <taxon>50 kb inversion clade</taxon>
        <taxon>NPAAA clade</taxon>
        <taxon>indigoferoid/millettioid clade</taxon>
        <taxon>Phaseoleae</taxon>
        <taxon>Canavalia</taxon>
    </lineage>
</organism>
<dbReference type="Proteomes" id="UP001367508">
    <property type="component" value="Unassembled WGS sequence"/>
</dbReference>
<reference evidence="2 3" key="1">
    <citation type="submission" date="2024-01" db="EMBL/GenBank/DDBJ databases">
        <title>The genomes of 5 underutilized Papilionoideae crops provide insights into root nodulation and disease resistanc.</title>
        <authorList>
            <person name="Jiang F."/>
        </authorList>
    </citation>
    <scope>NUCLEOTIDE SEQUENCE [LARGE SCALE GENOMIC DNA]</scope>
    <source>
        <strain evidence="2">LVBAO_FW01</strain>
        <tissue evidence="2">Leaves</tissue>
    </source>
</reference>
<comment type="caution">
    <text evidence="2">The sequence shown here is derived from an EMBL/GenBank/DDBJ whole genome shotgun (WGS) entry which is preliminary data.</text>
</comment>
<protein>
    <submittedName>
        <fullName evidence="2">Uncharacterized protein</fullName>
    </submittedName>
</protein>
<proteinExistence type="predicted"/>
<dbReference type="AlphaFoldDB" id="A0AAN9QR44"/>
<keyword evidence="1" id="KW-0472">Membrane</keyword>
<keyword evidence="1" id="KW-0812">Transmembrane</keyword>
<evidence type="ECO:0000256" key="1">
    <source>
        <dbReference type="SAM" id="Phobius"/>
    </source>
</evidence>